<evidence type="ECO:0000313" key="4">
    <source>
        <dbReference type="Proteomes" id="UP000287033"/>
    </source>
</evidence>
<dbReference type="OrthoDB" id="6256972at2759"/>
<feature type="compositionally biased region" description="Polar residues" evidence="2">
    <location>
        <begin position="474"/>
        <end position="493"/>
    </location>
</feature>
<organism evidence="3 4">
    <name type="scientific">Chiloscyllium punctatum</name>
    <name type="common">Brownbanded bambooshark</name>
    <name type="synonym">Hemiscyllium punctatum</name>
    <dbReference type="NCBI Taxonomy" id="137246"/>
    <lineage>
        <taxon>Eukaryota</taxon>
        <taxon>Metazoa</taxon>
        <taxon>Chordata</taxon>
        <taxon>Craniata</taxon>
        <taxon>Vertebrata</taxon>
        <taxon>Chondrichthyes</taxon>
        <taxon>Elasmobranchii</taxon>
        <taxon>Galeomorphii</taxon>
        <taxon>Galeoidea</taxon>
        <taxon>Orectolobiformes</taxon>
        <taxon>Hemiscylliidae</taxon>
        <taxon>Chiloscyllium</taxon>
    </lineage>
</organism>
<accession>A0A401RVE8</accession>
<feature type="region of interest" description="Disordered" evidence="2">
    <location>
        <begin position="692"/>
        <end position="741"/>
    </location>
</feature>
<keyword evidence="4" id="KW-1185">Reference proteome</keyword>
<feature type="coiled-coil region" evidence="1">
    <location>
        <begin position="190"/>
        <end position="253"/>
    </location>
</feature>
<gene>
    <name evidence="3" type="ORF">chiPu_0000493</name>
</gene>
<feature type="compositionally biased region" description="Polar residues" evidence="2">
    <location>
        <begin position="521"/>
        <end position="537"/>
    </location>
</feature>
<keyword evidence="1" id="KW-0175">Coiled coil</keyword>
<feature type="coiled-coil region" evidence="1">
    <location>
        <begin position="554"/>
        <end position="581"/>
    </location>
</feature>
<reference evidence="3 4" key="1">
    <citation type="journal article" date="2018" name="Nat. Ecol. Evol.">
        <title>Shark genomes provide insights into elasmobranch evolution and the origin of vertebrates.</title>
        <authorList>
            <person name="Hara Y"/>
            <person name="Yamaguchi K"/>
            <person name="Onimaru K"/>
            <person name="Kadota M"/>
            <person name="Koyanagi M"/>
            <person name="Keeley SD"/>
            <person name="Tatsumi K"/>
            <person name="Tanaka K"/>
            <person name="Motone F"/>
            <person name="Kageyama Y"/>
            <person name="Nozu R"/>
            <person name="Adachi N"/>
            <person name="Nishimura O"/>
            <person name="Nakagawa R"/>
            <person name="Tanegashima C"/>
            <person name="Kiyatake I"/>
            <person name="Matsumoto R"/>
            <person name="Murakumo K"/>
            <person name="Nishida K"/>
            <person name="Terakita A"/>
            <person name="Kuratani S"/>
            <person name="Sato K"/>
            <person name="Hyodo S Kuraku.S."/>
        </authorList>
    </citation>
    <scope>NUCLEOTIDE SEQUENCE [LARGE SCALE GENOMIC DNA]</scope>
</reference>
<sequence length="926" mass="109531">MERGSSELFRWKRFTNNKHGSKKNMDPHDIQNWIERVERASECAVAEVFPSKKSKINPRANGYVMAIKTIDQLHDHDDAYTEAQDLLHEWLNSKIRPELEYEETEEIESYVNNSETFCHTPEMISRMPENFEELYSYLEQEKEDTTAQTFLQQLLETKVVESGILKDLGEDEERHQTKCKDPRLKMEARHQQVKENRLKRQAKLEQQKQEKAMKKFAQSKAQQLLQEEDRRKALQAKKEEEHIRKEMVQLRKEMMERRCTIGEAKRLEQVHLEKQKKKLLVHEKVKQALMELQEQQDQERLKIKHLQVTQQVEARIKAYQLQCLQKHFSVWYKLVLERRIKMGKARALFDWKSQLRAFQAWRTLVWGKKLEQEVQRTEMELREEKRKNQLATDCNRKHRLRYCFTNWQIWCKTEKGKRELEERKEETKQKMAALLDSAYSGKLSANSNRASKHICETQQIVCVEEESQDDVKKMSSSPVNSRIKQANKTQQIRAKSPKFAWQVSRKHAALSLEDRVHTNDTSKTSNGSQGSQKSDSVTTGKLIQCLQGNFEHRHRFQQQLIEKQKKQLEEQQKTIAELQVNQQLAILRDEAKLASAITAGIGNASQKVQTEPIPLGRRQSGNTQSKMKGAAVDSSSSAGPSSLEESSCPSTSINHSKTIHNLISPHPIVKAMEERTKQRLARRKELEELKRKKEQERVAHLRAEEEERQRQLEAEKQASLEKKHEERRLQRQREVEKQRRCEKEKQLQSAAERHYQDFLLQKKGLEPWKKLLEISKKNLKLAEDHYSSSLLHLCLRTWHQSVTESLAEKKFKAEKVYNGILLKRCFNNWLKYKDYCTVEEAKAWQHYLTALTRTTFNTWFGYVTEEKIASWEKERIGEQHNHWRIVKRAFRAWKSLPMLIKEEVKKKERIQHLRKKVAEILPDFQA</sequence>
<dbReference type="Proteomes" id="UP000287033">
    <property type="component" value="Unassembled WGS sequence"/>
</dbReference>
<feature type="region of interest" description="Disordered" evidence="2">
    <location>
        <begin position="604"/>
        <end position="669"/>
    </location>
</feature>
<dbReference type="PANTHER" id="PTHR22028">
    <property type="entry name" value="SFI1 SPINDLE BODY DOMAIN-CONTAINING PROTEIN-RELATED"/>
    <property type="match status" value="1"/>
</dbReference>
<evidence type="ECO:0000256" key="1">
    <source>
        <dbReference type="SAM" id="Coils"/>
    </source>
</evidence>
<evidence type="ECO:0000313" key="3">
    <source>
        <dbReference type="EMBL" id="GCC22108.1"/>
    </source>
</evidence>
<dbReference type="EMBL" id="BEZZ01000006">
    <property type="protein sequence ID" value="GCC22108.1"/>
    <property type="molecule type" value="Genomic_DNA"/>
</dbReference>
<proteinExistence type="predicted"/>
<dbReference type="InterPro" id="IPR052270">
    <property type="entry name" value="CACF_protein"/>
</dbReference>
<feature type="region of interest" description="Disordered" evidence="2">
    <location>
        <begin position="511"/>
        <end position="537"/>
    </location>
</feature>
<dbReference type="OMA" id="NRWKQFT"/>
<feature type="compositionally biased region" description="Low complexity" evidence="2">
    <location>
        <begin position="634"/>
        <end position="652"/>
    </location>
</feature>
<protein>
    <recommendedName>
        <fullName evidence="5">Sfi1 spindle body domain-containing protein</fullName>
    </recommendedName>
</protein>
<evidence type="ECO:0000256" key="2">
    <source>
        <dbReference type="SAM" id="MobiDB-lite"/>
    </source>
</evidence>
<feature type="region of interest" description="Disordered" evidence="2">
    <location>
        <begin position="473"/>
        <end position="499"/>
    </location>
</feature>
<dbReference type="PANTHER" id="PTHR22028:SF5">
    <property type="entry name" value="COILED-COIL DOMAIN-CONTAINING PROTEIN 191"/>
    <property type="match status" value="1"/>
</dbReference>
<evidence type="ECO:0008006" key="5">
    <source>
        <dbReference type="Google" id="ProtNLM"/>
    </source>
</evidence>
<dbReference type="AlphaFoldDB" id="A0A401RVE8"/>
<comment type="caution">
    <text evidence="3">The sequence shown here is derived from an EMBL/GenBank/DDBJ whole genome shotgun (WGS) entry which is preliminary data.</text>
</comment>
<name>A0A401RVE8_CHIPU</name>
<feature type="coiled-coil region" evidence="1">
    <location>
        <begin position="282"/>
        <end position="309"/>
    </location>
</feature>